<dbReference type="InParanoid" id="Q7UT86"/>
<dbReference type="EnsemblBacteria" id="CAD73551">
    <property type="protein sequence ID" value="CAD73551"/>
    <property type="gene ID" value="RB4026"/>
</dbReference>
<evidence type="ECO:0000313" key="3">
    <source>
        <dbReference type="Proteomes" id="UP000001025"/>
    </source>
</evidence>
<proteinExistence type="predicted"/>
<keyword evidence="3" id="KW-1185">Reference proteome</keyword>
<dbReference type="KEGG" id="rba:RB4026"/>
<feature type="compositionally biased region" description="Basic and acidic residues" evidence="1">
    <location>
        <begin position="1"/>
        <end position="11"/>
    </location>
</feature>
<protein>
    <submittedName>
        <fullName evidence="2">Uncharacterized protein</fullName>
    </submittedName>
</protein>
<gene>
    <name evidence="2" type="ordered locus">RB4026</name>
</gene>
<reference evidence="2 3" key="1">
    <citation type="journal article" date="2003" name="Proc. Natl. Acad. Sci. U.S.A.">
        <title>Complete genome sequence of the marine planctomycete Pirellula sp. strain 1.</title>
        <authorList>
            <person name="Gloeckner F.O."/>
            <person name="Kube M."/>
            <person name="Bauer M."/>
            <person name="Teeling H."/>
            <person name="Lombardot T."/>
            <person name="Ludwig W."/>
            <person name="Gade D."/>
            <person name="Beck A."/>
            <person name="Borzym K."/>
            <person name="Heitmann K."/>
            <person name="Rabus R."/>
            <person name="Schlesner H."/>
            <person name="Amann R."/>
            <person name="Reinhardt R."/>
        </authorList>
    </citation>
    <scope>NUCLEOTIDE SEQUENCE [LARGE SCALE GENOMIC DNA]</scope>
    <source>
        <strain evidence="3">DSM 10527 / NCIMB 13988 / SH1</strain>
    </source>
</reference>
<dbReference type="Proteomes" id="UP000001025">
    <property type="component" value="Chromosome"/>
</dbReference>
<feature type="region of interest" description="Disordered" evidence="1">
    <location>
        <begin position="1"/>
        <end position="20"/>
    </location>
</feature>
<dbReference type="STRING" id="243090.RB4026"/>
<evidence type="ECO:0000256" key="1">
    <source>
        <dbReference type="SAM" id="MobiDB-lite"/>
    </source>
</evidence>
<dbReference type="AlphaFoldDB" id="Q7UT86"/>
<organism evidence="2 3">
    <name type="scientific">Rhodopirellula baltica (strain DSM 10527 / NCIMB 13988 / SH1)</name>
    <dbReference type="NCBI Taxonomy" id="243090"/>
    <lineage>
        <taxon>Bacteria</taxon>
        <taxon>Pseudomonadati</taxon>
        <taxon>Planctomycetota</taxon>
        <taxon>Planctomycetia</taxon>
        <taxon>Pirellulales</taxon>
        <taxon>Pirellulaceae</taxon>
        <taxon>Rhodopirellula</taxon>
    </lineage>
</organism>
<accession>Q7UT86</accession>
<evidence type="ECO:0000313" key="2">
    <source>
        <dbReference type="EMBL" id="CAD73551.1"/>
    </source>
</evidence>
<dbReference type="HOGENOM" id="CLU_2452588_0_0_0"/>
<name>Q7UT86_RHOBA</name>
<sequence length="89" mass="10107">MRRESDRRPDCSDDGASFHRRTSFPKKVLPVPKAFLIGKTLAKHANSAQNGVSFKLPLATIAILLREFPYWGIHKWSETANMGGQRRLQ</sequence>
<dbReference type="EMBL" id="BX294139">
    <property type="protein sequence ID" value="CAD73551.1"/>
    <property type="molecule type" value="Genomic_DNA"/>
</dbReference>